<sequence>MPALCMSLLRLFRRPAGKGFTYIHTAAAAALSYGYLAMGDQSTSRHVSLSRPLPSSPPPPPPPPFNNIAIGKTVYGSTQFSSQYAPVNAIDGIIPPAGSNSSTFISGIGKGEWLVIDFGEAMTISSIALYHRRDCCGHEVVNAEFSLGGVAIIPSDPTNYFYNYRLDNASSGPGTTGGVILLNLNPPRTGRTLLVRNHNFNLTPIAIAELQVYGMPAACTLQVLYGAGYGFDSSTLSTSDQPDEAACCQACYSSPTCRYWDYVRSSRVCRLKTDQGQSGQLIPGFFYPHQDRVAGAKRGMCICMYVWRLI</sequence>
<dbReference type="InterPro" id="IPR008979">
    <property type="entry name" value="Galactose-bd-like_sf"/>
</dbReference>
<dbReference type="RefSeq" id="XP_002958202.1">
    <property type="nucleotide sequence ID" value="XM_002958156.1"/>
</dbReference>
<keyword evidence="1" id="KW-0677">Repeat</keyword>
<dbReference type="PANTHER" id="PTHR45713">
    <property type="entry name" value="FTP DOMAIN-CONTAINING PROTEIN"/>
    <property type="match status" value="1"/>
</dbReference>
<evidence type="ECO:0000259" key="3">
    <source>
        <dbReference type="SMART" id="SM00223"/>
    </source>
</evidence>
<evidence type="ECO:0000256" key="1">
    <source>
        <dbReference type="ARBA" id="ARBA00022737"/>
    </source>
</evidence>
<dbReference type="OrthoDB" id="547680at2759"/>
<dbReference type="Gene3D" id="3.50.4.10">
    <property type="entry name" value="Hepatocyte Growth Factor"/>
    <property type="match status" value="1"/>
</dbReference>
<feature type="domain" description="Apple" evidence="3">
    <location>
        <begin position="219"/>
        <end position="299"/>
    </location>
</feature>
<dbReference type="InterPro" id="IPR003609">
    <property type="entry name" value="Pan_app"/>
</dbReference>
<dbReference type="SUPFAM" id="SSF49785">
    <property type="entry name" value="Galactose-binding domain-like"/>
    <property type="match status" value="1"/>
</dbReference>
<dbReference type="InParanoid" id="D8UHS6"/>
<reference evidence="4 5" key="1">
    <citation type="journal article" date="2010" name="Science">
        <title>Genomic analysis of organismal complexity in the multicellular green alga Volvox carteri.</title>
        <authorList>
            <person name="Prochnik S.E."/>
            <person name="Umen J."/>
            <person name="Nedelcu A.M."/>
            <person name="Hallmann A."/>
            <person name="Miller S.M."/>
            <person name="Nishii I."/>
            <person name="Ferris P."/>
            <person name="Kuo A."/>
            <person name="Mitros T."/>
            <person name="Fritz-Laylin L.K."/>
            <person name="Hellsten U."/>
            <person name="Chapman J."/>
            <person name="Simakov O."/>
            <person name="Rensing S.A."/>
            <person name="Terry A."/>
            <person name="Pangilinan J."/>
            <person name="Kapitonov V."/>
            <person name="Jurka J."/>
            <person name="Salamov A."/>
            <person name="Shapiro H."/>
            <person name="Schmutz J."/>
            <person name="Grimwood J."/>
            <person name="Lindquist E."/>
            <person name="Lucas S."/>
            <person name="Grigoriev I.V."/>
            <person name="Schmitt R."/>
            <person name="Kirk D."/>
            <person name="Rokhsar D.S."/>
        </authorList>
    </citation>
    <scope>NUCLEOTIDE SEQUENCE [LARGE SCALE GENOMIC DNA]</scope>
    <source>
        <strain evidence="5">f. Nagariensis / Eve</strain>
    </source>
</reference>
<dbReference type="Proteomes" id="UP000001058">
    <property type="component" value="Unassembled WGS sequence"/>
</dbReference>
<dbReference type="KEGG" id="vcn:VOLCADRAFT_99431"/>
<dbReference type="GeneID" id="9623299"/>
<protein>
    <recommendedName>
        <fullName evidence="3">Apple domain-containing protein</fullName>
    </recommendedName>
</protein>
<dbReference type="PANTHER" id="PTHR45713:SF6">
    <property type="entry name" value="F5_8 TYPE C DOMAIN-CONTAINING PROTEIN"/>
    <property type="match status" value="1"/>
</dbReference>
<gene>
    <name evidence="4" type="ORF">VOLCADRAFT_99431</name>
</gene>
<accession>D8UHS6</accession>
<dbReference type="Pfam" id="PF00024">
    <property type="entry name" value="PAN_1"/>
    <property type="match status" value="1"/>
</dbReference>
<name>D8UHS6_VOLCA</name>
<dbReference type="GO" id="GO:0006508">
    <property type="term" value="P:proteolysis"/>
    <property type="evidence" value="ECO:0007669"/>
    <property type="project" value="InterPro"/>
</dbReference>
<dbReference type="EMBL" id="GL378408">
    <property type="protein sequence ID" value="EFJ40736.1"/>
    <property type="molecule type" value="Genomic_DNA"/>
</dbReference>
<organism evidence="5">
    <name type="scientific">Volvox carteri f. nagariensis</name>
    <dbReference type="NCBI Taxonomy" id="3068"/>
    <lineage>
        <taxon>Eukaryota</taxon>
        <taxon>Viridiplantae</taxon>
        <taxon>Chlorophyta</taxon>
        <taxon>core chlorophytes</taxon>
        <taxon>Chlorophyceae</taxon>
        <taxon>CS clade</taxon>
        <taxon>Chlamydomonadales</taxon>
        <taxon>Volvocaceae</taxon>
        <taxon>Volvox</taxon>
    </lineage>
</organism>
<evidence type="ECO:0000313" key="5">
    <source>
        <dbReference type="Proteomes" id="UP000001058"/>
    </source>
</evidence>
<dbReference type="AlphaFoldDB" id="D8UHS6"/>
<evidence type="ECO:0000256" key="2">
    <source>
        <dbReference type="ARBA" id="ARBA00023157"/>
    </source>
</evidence>
<keyword evidence="2" id="KW-1015">Disulfide bond</keyword>
<dbReference type="Gene3D" id="2.60.120.260">
    <property type="entry name" value="Galactose-binding domain-like"/>
    <property type="match status" value="1"/>
</dbReference>
<dbReference type="SMART" id="SM00223">
    <property type="entry name" value="APPLE"/>
    <property type="match status" value="1"/>
</dbReference>
<proteinExistence type="predicted"/>
<evidence type="ECO:0000313" key="4">
    <source>
        <dbReference type="EMBL" id="EFJ40736.1"/>
    </source>
</evidence>
<keyword evidence="5" id="KW-1185">Reference proteome</keyword>
<dbReference type="InterPro" id="IPR000177">
    <property type="entry name" value="Apple"/>
</dbReference>
<dbReference type="InterPro" id="IPR051941">
    <property type="entry name" value="BG_Antigen-Binding_Lectin"/>
</dbReference>
<dbReference type="GO" id="GO:0005576">
    <property type="term" value="C:extracellular region"/>
    <property type="evidence" value="ECO:0007669"/>
    <property type="project" value="InterPro"/>
</dbReference>